<name>A0ABT7VSK2_9GAMM</name>
<accession>A0ABT7VSK2</accession>
<evidence type="ECO:0000256" key="8">
    <source>
        <dbReference type="ARBA" id="ARBA00022660"/>
    </source>
</evidence>
<comment type="pathway">
    <text evidence="2 19">Energy metabolism; oxidative phosphorylation.</text>
</comment>
<evidence type="ECO:0000256" key="6">
    <source>
        <dbReference type="ARBA" id="ARBA00022519"/>
    </source>
</evidence>
<keyword evidence="7 19" id="KW-0349">Heme</keyword>
<evidence type="ECO:0000256" key="9">
    <source>
        <dbReference type="ARBA" id="ARBA00022692"/>
    </source>
</evidence>
<keyword evidence="23" id="KW-1185">Reference proteome</keyword>
<dbReference type="InterPro" id="IPR009056">
    <property type="entry name" value="Cyt_c-like_dom"/>
</dbReference>
<evidence type="ECO:0000256" key="7">
    <source>
        <dbReference type="ARBA" id="ARBA00022617"/>
    </source>
</evidence>
<proteinExistence type="inferred from homology"/>
<evidence type="ECO:0000256" key="1">
    <source>
        <dbReference type="ARBA" id="ARBA00004533"/>
    </source>
</evidence>
<dbReference type="Pfam" id="PF14715">
    <property type="entry name" value="FixP_N"/>
    <property type="match status" value="1"/>
</dbReference>
<evidence type="ECO:0000256" key="15">
    <source>
        <dbReference type="ARBA" id="ARBA00023002"/>
    </source>
</evidence>
<dbReference type="SUPFAM" id="SSF46626">
    <property type="entry name" value="Cytochrome c"/>
    <property type="match status" value="2"/>
</dbReference>
<dbReference type="Gene3D" id="1.10.760.10">
    <property type="entry name" value="Cytochrome c-like domain"/>
    <property type="match status" value="2"/>
</dbReference>
<dbReference type="Pfam" id="PF00034">
    <property type="entry name" value="Cytochrom_C"/>
    <property type="match status" value="1"/>
</dbReference>
<evidence type="ECO:0000256" key="2">
    <source>
        <dbReference type="ARBA" id="ARBA00004673"/>
    </source>
</evidence>
<dbReference type="InterPro" id="IPR004678">
    <property type="entry name" value="Cyt_c_oxidase_cbb3_su3"/>
</dbReference>
<feature type="transmembrane region" description="Helical" evidence="20">
    <location>
        <begin position="70"/>
        <end position="97"/>
    </location>
</feature>
<evidence type="ECO:0000256" key="17">
    <source>
        <dbReference type="ARBA" id="ARBA00023065"/>
    </source>
</evidence>
<evidence type="ECO:0000256" key="12">
    <source>
        <dbReference type="ARBA" id="ARBA00022781"/>
    </source>
</evidence>
<reference evidence="22" key="1">
    <citation type="submission" date="2023-06" db="EMBL/GenBank/DDBJ databases">
        <title>Uncultivated large filamentous bacteria from sulfidic sediments reveal new species and different genomic features in energy metabolism and defense.</title>
        <authorList>
            <person name="Fonseca A."/>
        </authorList>
    </citation>
    <scope>NUCLEOTIDE SEQUENCE</scope>
    <source>
        <strain evidence="22">HSG4</strain>
    </source>
</reference>
<feature type="transmembrane region" description="Helical" evidence="20">
    <location>
        <begin position="12"/>
        <end position="34"/>
    </location>
</feature>
<evidence type="ECO:0000256" key="11">
    <source>
        <dbReference type="ARBA" id="ARBA00022737"/>
    </source>
</evidence>
<keyword evidence="16 19" id="KW-0408">Iron</keyword>
<evidence type="ECO:0000256" key="3">
    <source>
        <dbReference type="ARBA" id="ARBA00006113"/>
    </source>
</evidence>
<evidence type="ECO:0000256" key="16">
    <source>
        <dbReference type="ARBA" id="ARBA00023004"/>
    </source>
</evidence>
<comment type="subcellular location">
    <subcellularLocation>
        <location evidence="1 19">Cell inner membrane</location>
    </subcellularLocation>
</comment>
<dbReference type="PANTHER" id="PTHR33751">
    <property type="entry name" value="CBB3-TYPE CYTOCHROME C OXIDASE SUBUNIT FIXP"/>
    <property type="match status" value="1"/>
</dbReference>
<keyword evidence="6 19" id="KW-0997">Cell inner membrane</keyword>
<evidence type="ECO:0000313" key="23">
    <source>
        <dbReference type="Proteomes" id="UP001171945"/>
    </source>
</evidence>
<keyword evidence="8 19" id="KW-0679">Respiratory chain</keyword>
<comment type="subunit">
    <text evidence="19">Component of the cbb3-type cytochrome c oxidase.</text>
</comment>
<dbReference type="EMBL" id="JAUCGM010000073">
    <property type="protein sequence ID" value="MDM8562153.1"/>
    <property type="molecule type" value="Genomic_DNA"/>
</dbReference>
<gene>
    <name evidence="22" type="primary">ccoP</name>
    <name evidence="22" type="ORF">QUF54_02245</name>
</gene>
<keyword evidence="5 19" id="KW-1003">Cell membrane</keyword>
<keyword evidence="12 19" id="KW-0375">Hydrogen ion transport</keyword>
<dbReference type="InterPro" id="IPR032858">
    <property type="entry name" value="CcoP_N"/>
</dbReference>
<dbReference type="InterPro" id="IPR038414">
    <property type="entry name" value="CcoP_N_sf"/>
</dbReference>
<feature type="domain" description="Cytochrome c" evidence="21">
    <location>
        <begin position="222"/>
        <end position="303"/>
    </location>
</feature>
<comment type="caution">
    <text evidence="22">The sequence shown here is derived from an EMBL/GenBank/DDBJ whole genome shotgun (WGS) entry which is preliminary data.</text>
</comment>
<dbReference type="PIRSF" id="PIRSF000006">
    <property type="entry name" value="Cbb3-Cox_fixP"/>
    <property type="match status" value="1"/>
</dbReference>
<feature type="domain" description="Cytochrome c" evidence="21">
    <location>
        <begin position="134"/>
        <end position="215"/>
    </location>
</feature>
<evidence type="ECO:0000259" key="21">
    <source>
        <dbReference type="PROSITE" id="PS51007"/>
    </source>
</evidence>
<sequence>MFESGVFTSQFWEWFIIVPTVGGIIACFALIWWLGGDTKSEDEKVETMGHVWDESLEEYNNPLPRWWLNMFYLTLFFGIIYLILYPGLGSFAGILGWDEVKQYEQEMEAAENRYGPIYAKYSKEPIPDLAQNPDAVKLGHRLYMTYCTVCHGSDAGGVKGYPNLRDDDWLYGGDPSLIKITIMGGRQGMMPTAMQNGLTTDVDINNVVQYILSLSVNEYDKTAAAEGQKTFQRVCFACHGMDGKGMQALGAPNLTDNIWLYGGSEASIKETITNGRQGRMPAHGEFLGEAKVHLLATYIYGLSADKP</sequence>
<evidence type="ECO:0000256" key="4">
    <source>
        <dbReference type="ARBA" id="ARBA00022448"/>
    </source>
</evidence>
<keyword evidence="4 19" id="KW-0813">Transport</keyword>
<keyword evidence="13 19" id="KW-0249">Electron transport</keyword>
<protein>
    <recommendedName>
        <fullName evidence="19">Cbb3-type cytochrome c oxidase subunit</fullName>
    </recommendedName>
</protein>
<dbReference type="InterPro" id="IPR036909">
    <property type="entry name" value="Cyt_c-like_dom_sf"/>
</dbReference>
<keyword evidence="11" id="KW-0677">Repeat</keyword>
<keyword evidence="17 19" id="KW-0406">Ion transport</keyword>
<organism evidence="22 23">
    <name type="scientific">Candidatus Marithioploca araucensis</name>
    <dbReference type="NCBI Taxonomy" id="70273"/>
    <lineage>
        <taxon>Bacteria</taxon>
        <taxon>Pseudomonadati</taxon>
        <taxon>Pseudomonadota</taxon>
        <taxon>Gammaproteobacteria</taxon>
        <taxon>Thiotrichales</taxon>
        <taxon>Thiotrichaceae</taxon>
        <taxon>Candidatus Marithioploca</taxon>
    </lineage>
</organism>
<evidence type="ECO:0000313" key="22">
    <source>
        <dbReference type="EMBL" id="MDM8562153.1"/>
    </source>
</evidence>
<evidence type="ECO:0000256" key="19">
    <source>
        <dbReference type="PIRNR" id="PIRNR000006"/>
    </source>
</evidence>
<evidence type="ECO:0000256" key="10">
    <source>
        <dbReference type="ARBA" id="ARBA00022723"/>
    </source>
</evidence>
<keyword evidence="9 20" id="KW-0812">Transmembrane</keyword>
<keyword evidence="15 19" id="KW-0560">Oxidoreductase</keyword>
<evidence type="ECO:0000256" key="20">
    <source>
        <dbReference type="SAM" id="Phobius"/>
    </source>
</evidence>
<comment type="function">
    <text evidence="19">C-type cytochrome. Part of the cbb3-type cytochrome c oxidase complex.</text>
</comment>
<dbReference type="PANTHER" id="PTHR33751:SF1">
    <property type="entry name" value="CBB3-TYPE CYTOCHROME C OXIDASE SUBUNIT FIXP"/>
    <property type="match status" value="1"/>
</dbReference>
<dbReference type="PROSITE" id="PS51007">
    <property type="entry name" value="CYTC"/>
    <property type="match status" value="2"/>
</dbReference>
<comment type="cofactor">
    <cofactor evidence="19">
        <name>heme c</name>
        <dbReference type="ChEBI" id="CHEBI:61717"/>
    </cofactor>
    <text evidence="19">Binds 2 heme C groups per subunit.</text>
</comment>
<keyword evidence="14 20" id="KW-1133">Transmembrane helix</keyword>
<dbReference type="NCBIfam" id="TIGR00782">
    <property type="entry name" value="ccoP"/>
    <property type="match status" value="1"/>
</dbReference>
<keyword evidence="10 19" id="KW-0479">Metal-binding</keyword>
<dbReference type="Gene3D" id="6.10.280.130">
    <property type="match status" value="1"/>
</dbReference>
<evidence type="ECO:0000256" key="13">
    <source>
        <dbReference type="ARBA" id="ARBA00022982"/>
    </source>
</evidence>
<dbReference type="Proteomes" id="UP001171945">
    <property type="component" value="Unassembled WGS sequence"/>
</dbReference>
<evidence type="ECO:0000256" key="14">
    <source>
        <dbReference type="ARBA" id="ARBA00022989"/>
    </source>
</evidence>
<comment type="similarity">
    <text evidence="3 19">Belongs to the CcoP / FixP family.</text>
</comment>
<evidence type="ECO:0000256" key="18">
    <source>
        <dbReference type="ARBA" id="ARBA00023136"/>
    </source>
</evidence>
<keyword evidence="18 19" id="KW-0472">Membrane</keyword>
<dbReference type="InterPro" id="IPR050597">
    <property type="entry name" value="Cytochrome_c_Oxidase_Subunit"/>
</dbReference>
<dbReference type="Pfam" id="PF13442">
    <property type="entry name" value="Cytochrome_CBB3"/>
    <property type="match status" value="1"/>
</dbReference>
<evidence type="ECO:0000256" key="5">
    <source>
        <dbReference type="ARBA" id="ARBA00022475"/>
    </source>
</evidence>